<reference evidence="11" key="1">
    <citation type="journal article" date="2019" name="Int. J. Syst. Evol. Microbiol.">
        <title>The Global Catalogue of Microorganisms (GCM) 10K type strain sequencing project: providing services to taxonomists for standard genome sequencing and annotation.</title>
        <authorList>
            <consortium name="The Broad Institute Genomics Platform"/>
            <consortium name="The Broad Institute Genome Sequencing Center for Infectious Disease"/>
            <person name="Wu L."/>
            <person name="Ma J."/>
        </authorList>
    </citation>
    <scope>NUCLEOTIDE SEQUENCE [LARGE SCALE GENOMIC DNA]</scope>
    <source>
        <strain evidence="11">JCM 17441</strain>
    </source>
</reference>
<evidence type="ECO:0000256" key="5">
    <source>
        <dbReference type="ARBA" id="ARBA00023002"/>
    </source>
</evidence>
<keyword evidence="7" id="KW-0376">Hydrogen peroxide</keyword>
<dbReference type="InterPro" id="IPR020835">
    <property type="entry name" value="Catalase_sf"/>
</dbReference>
<sequence>MTDQRPITTTDAGAPVASDEHSLTVGAGGPNLLQDTYLLEKLAHFVRERVPDRVYHVKGGGAFGYFEVTQDVTPWTKAAFLNKVGKRTPVLARLSTVAGEEGYADTDRDVRGFAVKFYTEEGNYDMVGNNTPVFFVRDPMKFPDFIHSQERMPDSGLRSNNAQWDFWTLSPESAHQVTVLMSDRGTPRTWRHMNGYSSDTYMWQNAAGERFWVKYHFKTEQGIQNMTDAEAKAMRAEDLDFHRRDLRDSILRREHPAWRVEMQIMPVADAAGYRFNPFDITKVWPHRDYPTIPIGRMVLNRNPENFFAEIVQAAFDVANMVPGIGPSPDRMVLGRMFAYGDSNRYRTGPNYAQLPVNRPLNEAHNYNKDGPMRYHHNGNQAVYAPNSYGGPAGDPRRFADPSWTVEGAEIMRAAYEAHPEDDDFIQPGRLYRDVMTPADRDHLVTNIAAHLGTDVERFIQERAVRDYWAKVDPDLGARVAEQIGLAAMSR</sequence>
<dbReference type="SUPFAM" id="SSF56634">
    <property type="entry name" value="Heme-dependent catalase-like"/>
    <property type="match status" value="1"/>
</dbReference>
<dbReference type="InterPro" id="IPR024711">
    <property type="entry name" value="Catalase_clade1/3"/>
</dbReference>
<dbReference type="Pfam" id="PF00199">
    <property type="entry name" value="Catalase"/>
    <property type="match status" value="1"/>
</dbReference>
<comment type="similarity">
    <text evidence="1">Belongs to the catalase family.</text>
</comment>
<dbReference type="PRINTS" id="PR00067">
    <property type="entry name" value="CATALASE"/>
</dbReference>
<gene>
    <name evidence="10" type="ORF">GCM10022255_070940</name>
</gene>
<dbReference type="PIRSF" id="PIRSF038928">
    <property type="entry name" value="Catalase_clade1-3"/>
    <property type="match status" value="1"/>
</dbReference>
<feature type="region of interest" description="Disordered" evidence="8">
    <location>
        <begin position="1"/>
        <end position="27"/>
    </location>
</feature>
<evidence type="ECO:0000256" key="8">
    <source>
        <dbReference type="SAM" id="MobiDB-lite"/>
    </source>
</evidence>
<proteinExistence type="inferred from homology"/>
<feature type="compositionally biased region" description="Polar residues" evidence="8">
    <location>
        <begin position="1"/>
        <end position="11"/>
    </location>
</feature>
<keyword evidence="6" id="KW-0408">Iron</keyword>
<dbReference type="InterPro" id="IPR011614">
    <property type="entry name" value="Catalase_core"/>
</dbReference>
<evidence type="ECO:0000313" key="10">
    <source>
        <dbReference type="EMBL" id="GAA4256771.1"/>
    </source>
</evidence>
<evidence type="ECO:0000256" key="1">
    <source>
        <dbReference type="ARBA" id="ARBA00005329"/>
    </source>
</evidence>
<feature type="domain" description="Catalase core" evidence="9">
    <location>
        <begin position="9"/>
        <end position="392"/>
    </location>
</feature>
<name>A0ABP8DIA3_9ACTN</name>
<evidence type="ECO:0000256" key="3">
    <source>
        <dbReference type="ARBA" id="ARBA00022617"/>
    </source>
</evidence>
<dbReference type="EMBL" id="BAABAT010000025">
    <property type="protein sequence ID" value="GAA4256771.1"/>
    <property type="molecule type" value="Genomic_DNA"/>
</dbReference>
<evidence type="ECO:0000256" key="2">
    <source>
        <dbReference type="ARBA" id="ARBA00022559"/>
    </source>
</evidence>
<dbReference type="InterPro" id="IPR010582">
    <property type="entry name" value="Catalase_immune_responsive"/>
</dbReference>
<dbReference type="Gene3D" id="2.40.180.10">
    <property type="entry name" value="Catalase core domain"/>
    <property type="match status" value="1"/>
</dbReference>
<organism evidence="10 11">
    <name type="scientific">Dactylosporangium darangshiense</name>
    <dbReference type="NCBI Taxonomy" id="579108"/>
    <lineage>
        <taxon>Bacteria</taxon>
        <taxon>Bacillati</taxon>
        <taxon>Actinomycetota</taxon>
        <taxon>Actinomycetes</taxon>
        <taxon>Micromonosporales</taxon>
        <taxon>Micromonosporaceae</taxon>
        <taxon>Dactylosporangium</taxon>
    </lineage>
</organism>
<dbReference type="PROSITE" id="PS51402">
    <property type="entry name" value="CATALASE_3"/>
    <property type="match status" value="1"/>
</dbReference>
<dbReference type="Proteomes" id="UP001500620">
    <property type="component" value="Unassembled WGS sequence"/>
</dbReference>
<dbReference type="Pfam" id="PF06628">
    <property type="entry name" value="Catalase-rel"/>
    <property type="match status" value="1"/>
</dbReference>
<dbReference type="PANTHER" id="PTHR11465:SF9">
    <property type="entry name" value="CATALASE"/>
    <property type="match status" value="1"/>
</dbReference>
<dbReference type="SMART" id="SM01060">
    <property type="entry name" value="Catalase"/>
    <property type="match status" value="1"/>
</dbReference>
<evidence type="ECO:0000256" key="7">
    <source>
        <dbReference type="ARBA" id="ARBA00023324"/>
    </source>
</evidence>
<dbReference type="PANTHER" id="PTHR11465">
    <property type="entry name" value="CATALASE"/>
    <property type="match status" value="1"/>
</dbReference>
<keyword evidence="4" id="KW-0479">Metal-binding</keyword>
<keyword evidence="11" id="KW-1185">Reference proteome</keyword>
<keyword evidence="3" id="KW-0349">Heme</keyword>
<dbReference type="RefSeq" id="WP_345133737.1">
    <property type="nucleotide sequence ID" value="NZ_BAABAT010000025.1"/>
</dbReference>
<keyword evidence="2" id="KW-0575">Peroxidase</keyword>
<keyword evidence="5" id="KW-0560">Oxidoreductase</keyword>
<comment type="caution">
    <text evidence="10">The sequence shown here is derived from an EMBL/GenBank/DDBJ whole genome shotgun (WGS) entry which is preliminary data.</text>
</comment>
<evidence type="ECO:0000259" key="9">
    <source>
        <dbReference type="SMART" id="SM01060"/>
    </source>
</evidence>
<dbReference type="InterPro" id="IPR018028">
    <property type="entry name" value="Catalase"/>
</dbReference>
<evidence type="ECO:0000313" key="11">
    <source>
        <dbReference type="Proteomes" id="UP001500620"/>
    </source>
</evidence>
<evidence type="ECO:0000256" key="6">
    <source>
        <dbReference type="ARBA" id="ARBA00023004"/>
    </source>
</evidence>
<accession>A0ABP8DIA3</accession>
<evidence type="ECO:0000256" key="4">
    <source>
        <dbReference type="ARBA" id="ARBA00022723"/>
    </source>
</evidence>
<protein>
    <submittedName>
        <fullName evidence="10">Catalase</fullName>
    </submittedName>
</protein>